<evidence type="ECO:0000256" key="1">
    <source>
        <dbReference type="SAM" id="Coils"/>
    </source>
</evidence>
<keyword evidence="1" id="KW-0175">Coiled coil</keyword>
<evidence type="ECO:0000256" key="2">
    <source>
        <dbReference type="SAM" id="MobiDB-lite"/>
    </source>
</evidence>
<dbReference type="Proteomes" id="UP000685013">
    <property type="component" value="Chromosome 11"/>
</dbReference>
<name>A0AAV6MVJ7_9ROSI</name>
<keyword evidence="4" id="KW-1185">Reference proteome</keyword>
<reference evidence="3 4" key="1">
    <citation type="journal article" date="2021" name="Hortic Res">
        <title>The domestication of Cucurbita argyrosperma as revealed by the genome of its wild relative.</title>
        <authorList>
            <person name="Barrera-Redondo J."/>
            <person name="Sanchez-de la Vega G."/>
            <person name="Aguirre-Liguori J.A."/>
            <person name="Castellanos-Morales G."/>
            <person name="Gutierrez-Guerrero Y.T."/>
            <person name="Aguirre-Dugua X."/>
            <person name="Aguirre-Planter E."/>
            <person name="Tenaillon M.I."/>
            <person name="Lira-Saade R."/>
            <person name="Eguiarte L.E."/>
        </authorList>
    </citation>
    <scope>NUCLEOTIDE SEQUENCE [LARGE SCALE GENOMIC DNA]</scope>
    <source>
        <strain evidence="3">JBR-2021</strain>
    </source>
</reference>
<feature type="coiled-coil region" evidence="1">
    <location>
        <begin position="27"/>
        <end position="54"/>
    </location>
</feature>
<proteinExistence type="predicted"/>
<feature type="region of interest" description="Disordered" evidence="2">
    <location>
        <begin position="1"/>
        <end position="22"/>
    </location>
</feature>
<evidence type="ECO:0000313" key="3">
    <source>
        <dbReference type="EMBL" id="KAG6588410.1"/>
    </source>
</evidence>
<feature type="non-terminal residue" evidence="3">
    <location>
        <position position="1"/>
    </location>
</feature>
<dbReference type="AlphaFoldDB" id="A0AAV6MVJ7"/>
<evidence type="ECO:0000313" key="4">
    <source>
        <dbReference type="Proteomes" id="UP000685013"/>
    </source>
</evidence>
<gene>
    <name evidence="3" type="ORF">SDJN03_16975</name>
</gene>
<dbReference type="EMBL" id="JAGKQH010000011">
    <property type="protein sequence ID" value="KAG6588410.1"/>
    <property type="molecule type" value="Genomic_DNA"/>
</dbReference>
<organism evidence="3 4">
    <name type="scientific">Cucurbita argyrosperma subsp. sororia</name>
    <dbReference type="NCBI Taxonomy" id="37648"/>
    <lineage>
        <taxon>Eukaryota</taxon>
        <taxon>Viridiplantae</taxon>
        <taxon>Streptophyta</taxon>
        <taxon>Embryophyta</taxon>
        <taxon>Tracheophyta</taxon>
        <taxon>Spermatophyta</taxon>
        <taxon>Magnoliopsida</taxon>
        <taxon>eudicotyledons</taxon>
        <taxon>Gunneridae</taxon>
        <taxon>Pentapetalae</taxon>
        <taxon>rosids</taxon>
        <taxon>fabids</taxon>
        <taxon>Cucurbitales</taxon>
        <taxon>Cucurbitaceae</taxon>
        <taxon>Cucurbiteae</taxon>
        <taxon>Cucurbita</taxon>
    </lineage>
</organism>
<sequence length="114" mass="13340">MHQRKKKMMQLFGKTKPPETTNGFQLLRTHMEQMGQLEIELEKENRERTILTRQNEASHSILSAKRAGGEDILYQLDQNYQLTFSLITMPIAYANTREERYLVVKSLQSSHVTD</sequence>
<accession>A0AAV6MVJ7</accession>
<protein>
    <submittedName>
        <fullName evidence="3">Uncharacterized protein</fullName>
    </submittedName>
</protein>
<comment type="caution">
    <text evidence="3">The sequence shown here is derived from an EMBL/GenBank/DDBJ whole genome shotgun (WGS) entry which is preliminary data.</text>
</comment>